<evidence type="ECO:0000256" key="1">
    <source>
        <dbReference type="SAM" id="MobiDB-lite"/>
    </source>
</evidence>
<dbReference type="KEGG" id="sdr:SCD_n02359"/>
<dbReference type="OrthoDB" id="9178542at2"/>
<sequence>MPDRVKILLWVLGLSLAVHLALLLGPHFSLPVNLAPAPVLEARLSPPPPPSARLTKPKPPRATQPKPNPVKKTSTPPVEAAPAPEVQPHTTAPPLAETPPAVEPEPAVPDSPTMPQRVTTRFTVFKGLNGIRVGRAEQVWKLDGERYTISSIAEASGLFSLFATGKFVQESQGEISPAGLKPSNYRVERGKGGADKTDTAQFDWNAMTLTLASGGSKQTLKLPEGTQDLLSFMYQLAFAPPQSSAVKLQMTNGRKLDSYTYWVVEEALETPMGVLNTLHLGKQREEGEKDTEVWLAADYHYLPVKISQIDKDGDGLVLLANEIELTK</sequence>
<dbReference type="InterPro" id="IPR021457">
    <property type="entry name" value="DUF3108"/>
</dbReference>
<dbReference type="RefSeq" id="WP_009205365.1">
    <property type="nucleotide sequence ID" value="NC_022357.1"/>
</dbReference>
<name>S6B6P2_SULDS</name>
<dbReference type="AlphaFoldDB" id="S6B6P2"/>
<feature type="compositionally biased region" description="Low complexity" evidence="1">
    <location>
        <begin position="76"/>
        <end position="100"/>
    </location>
</feature>
<feature type="region of interest" description="Disordered" evidence="1">
    <location>
        <begin position="44"/>
        <end position="115"/>
    </location>
</feature>
<dbReference type="STRING" id="1163617.SCD_n02359"/>
<evidence type="ECO:0000313" key="2">
    <source>
        <dbReference type="EMBL" id="BAN36167.1"/>
    </source>
</evidence>
<reference evidence="2 3" key="1">
    <citation type="journal article" date="2012" name="Appl. Environ. Microbiol.">
        <title>Draft genome sequence of a psychrotolerant sulfur-oxidizing bacterium, Sulfuricella denitrificans skB26, and proteomic insights into cold adaptation.</title>
        <authorList>
            <person name="Watanabe T."/>
            <person name="Kojima H."/>
            <person name="Fukui M."/>
        </authorList>
    </citation>
    <scope>NUCLEOTIDE SEQUENCE [LARGE SCALE GENOMIC DNA]</scope>
    <source>
        <strain evidence="3">skB26</strain>
    </source>
</reference>
<protein>
    <recommendedName>
        <fullName evidence="4">DUF3108 domain-containing protein</fullName>
    </recommendedName>
</protein>
<dbReference type="EMBL" id="AP013066">
    <property type="protein sequence ID" value="BAN36167.1"/>
    <property type="molecule type" value="Genomic_DNA"/>
</dbReference>
<dbReference type="Pfam" id="PF11306">
    <property type="entry name" value="DUF3108"/>
    <property type="match status" value="1"/>
</dbReference>
<evidence type="ECO:0008006" key="4">
    <source>
        <dbReference type="Google" id="ProtNLM"/>
    </source>
</evidence>
<evidence type="ECO:0000313" key="3">
    <source>
        <dbReference type="Proteomes" id="UP000015559"/>
    </source>
</evidence>
<keyword evidence="3" id="KW-1185">Reference proteome</keyword>
<gene>
    <name evidence="2" type="ORF">SCD_n02359</name>
</gene>
<accession>S6B6P2</accession>
<organism evidence="2 3">
    <name type="scientific">Sulfuricella denitrificans (strain DSM 22764 / NBRC 105220 / skB26)</name>
    <dbReference type="NCBI Taxonomy" id="1163617"/>
    <lineage>
        <taxon>Bacteria</taxon>
        <taxon>Pseudomonadati</taxon>
        <taxon>Pseudomonadota</taxon>
        <taxon>Betaproteobacteria</taxon>
        <taxon>Nitrosomonadales</taxon>
        <taxon>Sulfuricellaceae</taxon>
        <taxon>Sulfuricella</taxon>
    </lineage>
</organism>
<dbReference type="Proteomes" id="UP000015559">
    <property type="component" value="Chromosome"/>
</dbReference>
<dbReference type="eggNOG" id="COG3170">
    <property type="taxonomic scope" value="Bacteria"/>
</dbReference>
<proteinExistence type="predicted"/>
<dbReference type="HOGENOM" id="CLU_063619_0_1_4"/>